<dbReference type="EMBL" id="JAWDGP010001187">
    <property type="protein sequence ID" value="KAK3793661.1"/>
    <property type="molecule type" value="Genomic_DNA"/>
</dbReference>
<name>A0AAE1AUJ4_9GAST</name>
<reference evidence="2" key="1">
    <citation type="journal article" date="2023" name="G3 (Bethesda)">
        <title>A reference genome for the long-term kleptoplast-retaining sea slug Elysia crispata morphotype clarki.</title>
        <authorList>
            <person name="Eastman K.E."/>
            <person name="Pendleton A.L."/>
            <person name="Shaikh M.A."/>
            <person name="Suttiyut T."/>
            <person name="Ogas R."/>
            <person name="Tomko P."/>
            <person name="Gavelis G."/>
            <person name="Widhalm J.R."/>
            <person name="Wisecaver J.H."/>
        </authorList>
    </citation>
    <scope>NUCLEOTIDE SEQUENCE</scope>
    <source>
        <strain evidence="2">ECLA1</strain>
    </source>
</reference>
<evidence type="ECO:0000313" key="2">
    <source>
        <dbReference type="EMBL" id="KAK3793661.1"/>
    </source>
</evidence>
<proteinExistence type="predicted"/>
<keyword evidence="3" id="KW-1185">Reference proteome</keyword>
<accession>A0AAE1AUJ4</accession>
<dbReference type="Proteomes" id="UP001283361">
    <property type="component" value="Unassembled WGS sequence"/>
</dbReference>
<organism evidence="2 3">
    <name type="scientific">Elysia crispata</name>
    <name type="common">lettuce slug</name>
    <dbReference type="NCBI Taxonomy" id="231223"/>
    <lineage>
        <taxon>Eukaryota</taxon>
        <taxon>Metazoa</taxon>
        <taxon>Spiralia</taxon>
        <taxon>Lophotrochozoa</taxon>
        <taxon>Mollusca</taxon>
        <taxon>Gastropoda</taxon>
        <taxon>Heterobranchia</taxon>
        <taxon>Euthyneura</taxon>
        <taxon>Panpulmonata</taxon>
        <taxon>Sacoglossa</taxon>
        <taxon>Placobranchoidea</taxon>
        <taxon>Plakobranchidae</taxon>
        <taxon>Elysia</taxon>
    </lineage>
</organism>
<gene>
    <name evidence="2" type="ORF">RRG08_041271</name>
</gene>
<evidence type="ECO:0000313" key="3">
    <source>
        <dbReference type="Proteomes" id="UP001283361"/>
    </source>
</evidence>
<comment type="caution">
    <text evidence="2">The sequence shown here is derived from an EMBL/GenBank/DDBJ whole genome shotgun (WGS) entry which is preliminary data.</text>
</comment>
<sequence>MAIQNDRLQDVWLKPKLKGSHALSAVATLKTTTRFVLTDDLTRPVQPERARTNNPRARKRDMNTPRLSFTISCIKPEQQRGTDIFKTVSAFRLS</sequence>
<feature type="region of interest" description="Disordered" evidence="1">
    <location>
        <begin position="44"/>
        <end position="64"/>
    </location>
</feature>
<evidence type="ECO:0000256" key="1">
    <source>
        <dbReference type="SAM" id="MobiDB-lite"/>
    </source>
</evidence>
<dbReference type="AlphaFoldDB" id="A0AAE1AUJ4"/>
<protein>
    <submittedName>
        <fullName evidence="2">Uncharacterized protein</fullName>
    </submittedName>
</protein>